<proteinExistence type="inferred from homology"/>
<dbReference type="PANTHER" id="PTHR47245:SF2">
    <property type="entry name" value="PEPTIDYL-PROLYL CIS-TRANS ISOMERASE HP_0175-RELATED"/>
    <property type="match status" value="1"/>
</dbReference>
<dbReference type="InterPro" id="IPR014274">
    <property type="entry name" value="PPIase_EpsD"/>
</dbReference>
<feature type="domain" description="PpiC" evidence="5">
    <location>
        <begin position="128"/>
        <end position="242"/>
    </location>
</feature>
<evidence type="ECO:0000256" key="2">
    <source>
        <dbReference type="ARBA" id="ARBA00007656"/>
    </source>
</evidence>
<keyword evidence="4" id="KW-0697">Rotamase</keyword>
<dbReference type="InterPro" id="IPR050245">
    <property type="entry name" value="PrsA_foldase"/>
</dbReference>
<dbReference type="SUPFAM" id="SSF109998">
    <property type="entry name" value="Triger factor/SurA peptide-binding domain-like"/>
    <property type="match status" value="1"/>
</dbReference>
<sequence length="289" mass="30983">MPLPVSQRLAVLAVLALAGPLLLSGCGKKDGGDKPASQVLAKVNGDDISVHQLNHVLARQPGLANAPEEARRQVLEKLVERQLIYQQAVKEELDRTPDVMLAMDEARRDIVAGAYLRKIGGGQPAPGEKEAARYYDEHPVLFAQRKIYRLREIALPAGAPQAAEVKAAVAQGQSFEAIVAHLKSREARFESNAAVRAAEQLPLDALALLAGAAEGRLVVFETPRALVVYQVLESQSKPVDQAAAMPSIKGFLANQQAAKAVAAEVKRLRETARVEYPGEADKAVSSGLK</sequence>
<dbReference type="KEGG" id="npv:OHM77_02100"/>
<dbReference type="GO" id="GO:0003755">
    <property type="term" value="F:peptidyl-prolyl cis-trans isomerase activity"/>
    <property type="evidence" value="ECO:0007669"/>
    <property type="project" value="UniProtKB-KW"/>
</dbReference>
<evidence type="ECO:0000256" key="4">
    <source>
        <dbReference type="ARBA" id="ARBA00023110"/>
    </source>
</evidence>
<dbReference type="InterPro" id="IPR000297">
    <property type="entry name" value="PPIase_PpiC"/>
</dbReference>
<protein>
    <recommendedName>
        <fullName evidence="3">peptidylprolyl isomerase</fullName>
        <ecNumber evidence="3">5.2.1.8</ecNumber>
    </recommendedName>
</protein>
<dbReference type="InterPro" id="IPR027304">
    <property type="entry name" value="Trigger_fact/SurA_dom_sf"/>
</dbReference>
<dbReference type="Proteomes" id="UP001234916">
    <property type="component" value="Chromosome"/>
</dbReference>
<evidence type="ECO:0000256" key="1">
    <source>
        <dbReference type="ARBA" id="ARBA00000971"/>
    </source>
</evidence>
<accession>A0AA49FLU7</accession>
<comment type="similarity">
    <text evidence="2">Belongs to the PpiC/parvulin rotamase family.</text>
</comment>
<gene>
    <name evidence="6" type="ORF">OHM77_02100</name>
</gene>
<dbReference type="EC" id="5.2.1.8" evidence="3"/>
<keyword evidence="6" id="KW-0413">Isomerase</keyword>
<dbReference type="Pfam" id="PF13145">
    <property type="entry name" value="Rotamase_2"/>
    <property type="match status" value="1"/>
</dbReference>
<evidence type="ECO:0000313" key="6">
    <source>
        <dbReference type="EMBL" id="WIM06108.1"/>
    </source>
</evidence>
<name>A0AA49FLU7_9PROT</name>
<evidence type="ECO:0000256" key="3">
    <source>
        <dbReference type="ARBA" id="ARBA00013194"/>
    </source>
</evidence>
<organism evidence="6">
    <name type="scientific">Candidatus Nitricoxidivorans perseverans</name>
    <dbReference type="NCBI Taxonomy" id="2975601"/>
    <lineage>
        <taxon>Bacteria</taxon>
        <taxon>Pseudomonadati</taxon>
        <taxon>Pseudomonadota</taxon>
        <taxon>Betaproteobacteria</taxon>
        <taxon>Nitrosomonadales</taxon>
        <taxon>Sterolibacteriaceae</taxon>
        <taxon>Candidatus Nitricoxidivorans</taxon>
    </lineage>
</organism>
<dbReference type="EMBL" id="CP107246">
    <property type="protein sequence ID" value="WIM06108.1"/>
    <property type="molecule type" value="Genomic_DNA"/>
</dbReference>
<comment type="catalytic activity">
    <reaction evidence="1">
        <text>[protein]-peptidylproline (omega=180) = [protein]-peptidylproline (omega=0)</text>
        <dbReference type="Rhea" id="RHEA:16237"/>
        <dbReference type="Rhea" id="RHEA-COMP:10747"/>
        <dbReference type="Rhea" id="RHEA-COMP:10748"/>
        <dbReference type="ChEBI" id="CHEBI:83833"/>
        <dbReference type="ChEBI" id="CHEBI:83834"/>
        <dbReference type="EC" id="5.2.1.8"/>
    </reaction>
</comment>
<reference evidence="6" key="1">
    <citation type="journal article" date="2023" name="Nat. Microbiol.">
        <title>Enrichment and characterization of a nitric oxide-reducing microbial community in a continuous bioreactor.</title>
        <authorList>
            <person name="Garrido-Amador P."/>
            <person name="Stortenbeker N."/>
            <person name="Wessels H.J.C.T."/>
            <person name="Speth D.R."/>
            <person name="Garcia-Heredia I."/>
            <person name="Kartal B."/>
        </authorList>
    </citation>
    <scope>NUCLEOTIDE SEQUENCE</scope>
    <source>
        <strain evidence="6">MAG1</strain>
    </source>
</reference>
<dbReference type="NCBIfam" id="TIGR02925">
    <property type="entry name" value="cis_trans_EpsD"/>
    <property type="match status" value="1"/>
</dbReference>
<dbReference type="PANTHER" id="PTHR47245">
    <property type="entry name" value="PEPTIDYLPROLYL ISOMERASE"/>
    <property type="match status" value="1"/>
</dbReference>
<dbReference type="AlphaFoldDB" id="A0AA49FLU7"/>
<evidence type="ECO:0000259" key="5">
    <source>
        <dbReference type="Pfam" id="PF13145"/>
    </source>
</evidence>
<dbReference type="Gene3D" id="1.10.8.1040">
    <property type="match status" value="1"/>
</dbReference>